<evidence type="ECO:0008006" key="4">
    <source>
        <dbReference type="Google" id="ProtNLM"/>
    </source>
</evidence>
<dbReference type="EMBL" id="CP036262">
    <property type="protein sequence ID" value="QDS93091.1"/>
    <property type="molecule type" value="Genomic_DNA"/>
</dbReference>
<protein>
    <recommendedName>
        <fullName evidence="4">Recombination-associated protein RdgC</fullName>
    </recommendedName>
</protein>
<feature type="compositionally biased region" description="Polar residues" evidence="1">
    <location>
        <begin position="101"/>
        <end position="111"/>
    </location>
</feature>
<evidence type="ECO:0000313" key="2">
    <source>
        <dbReference type="EMBL" id="QDS93091.1"/>
    </source>
</evidence>
<accession>A0A517MDY1</accession>
<reference evidence="2 3" key="1">
    <citation type="submission" date="2019-02" db="EMBL/GenBank/DDBJ databases">
        <title>Deep-cultivation of Planctomycetes and their phenomic and genomic characterization uncovers novel biology.</title>
        <authorList>
            <person name="Wiegand S."/>
            <person name="Jogler M."/>
            <person name="Boedeker C."/>
            <person name="Pinto D."/>
            <person name="Vollmers J."/>
            <person name="Rivas-Marin E."/>
            <person name="Kohn T."/>
            <person name="Peeters S.H."/>
            <person name="Heuer A."/>
            <person name="Rast P."/>
            <person name="Oberbeckmann S."/>
            <person name="Bunk B."/>
            <person name="Jeske O."/>
            <person name="Meyerdierks A."/>
            <person name="Storesund J.E."/>
            <person name="Kallscheuer N."/>
            <person name="Luecker S."/>
            <person name="Lage O.M."/>
            <person name="Pohl T."/>
            <person name="Merkel B.J."/>
            <person name="Hornburger P."/>
            <person name="Mueller R.-W."/>
            <person name="Bruemmer F."/>
            <person name="Labrenz M."/>
            <person name="Spormann A.M."/>
            <person name="Op den Camp H."/>
            <person name="Overmann J."/>
            <person name="Amann R."/>
            <person name="Jetten M.S.M."/>
            <person name="Mascher T."/>
            <person name="Medema M.H."/>
            <person name="Devos D.P."/>
            <person name="Kaster A.-K."/>
            <person name="Ovreas L."/>
            <person name="Rohde M."/>
            <person name="Galperin M.Y."/>
            <person name="Jogler C."/>
        </authorList>
    </citation>
    <scope>NUCLEOTIDE SEQUENCE [LARGE SCALE GENOMIC DNA]</scope>
    <source>
        <strain evidence="2 3">FF011L</strain>
    </source>
</reference>
<name>A0A517MDY1_9BACT</name>
<dbReference type="OrthoDB" id="9793997at2"/>
<organism evidence="2 3">
    <name type="scientific">Roseimaritima multifibrata</name>
    <dbReference type="NCBI Taxonomy" id="1930274"/>
    <lineage>
        <taxon>Bacteria</taxon>
        <taxon>Pseudomonadati</taxon>
        <taxon>Planctomycetota</taxon>
        <taxon>Planctomycetia</taxon>
        <taxon>Pirellulales</taxon>
        <taxon>Pirellulaceae</taxon>
        <taxon>Roseimaritima</taxon>
    </lineage>
</organism>
<proteinExistence type="predicted"/>
<feature type="region of interest" description="Disordered" evidence="1">
    <location>
        <begin position="101"/>
        <end position="120"/>
    </location>
</feature>
<gene>
    <name evidence="2" type="ORF">FF011L_18460</name>
</gene>
<evidence type="ECO:0000313" key="3">
    <source>
        <dbReference type="Proteomes" id="UP000320672"/>
    </source>
</evidence>
<dbReference type="RefSeq" id="WP_145351237.1">
    <property type="nucleotide sequence ID" value="NZ_CP036262.1"/>
</dbReference>
<dbReference type="KEGG" id="rml:FF011L_18460"/>
<dbReference type="Proteomes" id="UP000320672">
    <property type="component" value="Chromosome"/>
</dbReference>
<evidence type="ECO:0000256" key="1">
    <source>
        <dbReference type="SAM" id="MobiDB-lite"/>
    </source>
</evidence>
<dbReference type="AlphaFoldDB" id="A0A517MDY1"/>
<keyword evidence="3" id="KW-1185">Reference proteome</keyword>
<sequence>MPFLGGSLAFERFSVTGFEAGSFGEEHLELLQQNAAGNVETASTENVHVGFLGGTHVFDQDFDLAKNLINEAVHCSVRIDTNQIPSAIRKAWLQMELNAISKDNPSGTPTKSQRKEAKEAVEQRCEVEAATGKYRKMQHFPMLWDYRQETLYFGGSTGNASGHCTDLLERVYELELRHITSGAIAQAWGSANDRYAEVDDVVPAIFVPTLPYSDVAWANEHSKVPDFLGNEFLLWLWWQQETETDTFTLADQSEITFMLAKTLSLECPRGESGKETISAESPVKLPEAMQAVRTGKLPRKSGLTIVRDGRQFDLVLQAESFGISGAKIHLEDDEEFEIDDRIDAIRTLSESIDLLFHLFCERRTGMQWGKDLGGMIQWLESAGKSNAKSAA</sequence>